<dbReference type="RefSeq" id="WP_169050087.1">
    <property type="nucleotide sequence ID" value="NZ_JAVDRD010000007.1"/>
</dbReference>
<comment type="caution">
    <text evidence="1">The sequence shown here is derived from an EMBL/GenBank/DDBJ whole genome shotgun (WGS) entry which is preliminary data.</text>
</comment>
<accession>A0ABU1MNR8</accession>
<gene>
    <name evidence="1" type="ORF">J2792_002785</name>
</gene>
<dbReference type="EMBL" id="JAVDRD010000007">
    <property type="protein sequence ID" value="MDR6511902.1"/>
    <property type="molecule type" value="Genomic_DNA"/>
</dbReference>
<keyword evidence="2" id="KW-1185">Reference proteome</keyword>
<dbReference type="InterPro" id="IPR046662">
    <property type="entry name" value="DUF6771"/>
</dbReference>
<name>A0ABU1MNR8_9SPHN</name>
<reference evidence="1 2" key="1">
    <citation type="submission" date="2023-07" db="EMBL/GenBank/DDBJ databases">
        <title>Sorghum-associated microbial communities from plants grown in Nebraska, USA.</title>
        <authorList>
            <person name="Schachtman D."/>
        </authorList>
    </citation>
    <scope>NUCLEOTIDE SEQUENCE [LARGE SCALE GENOMIC DNA]</scope>
    <source>
        <strain evidence="1 2">DS1027</strain>
    </source>
</reference>
<protein>
    <submittedName>
        <fullName evidence="1">Uncharacterized protein</fullName>
    </submittedName>
</protein>
<proteinExistence type="predicted"/>
<evidence type="ECO:0000313" key="1">
    <source>
        <dbReference type="EMBL" id="MDR6511902.1"/>
    </source>
</evidence>
<sequence>MERIDLDIMANAILEAPGWARVGITAPSPTLREDAARELAVAIAERLRAAPSRAEQLGLKL</sequence>
<dbReference type="Proteomes" id="UP001184150">
    <property type="component" value="Unassembled WGS sequence"/>
</dbReference>
<dbReference type="Pfam" id="PF20561">
    <property type="entry name" value="DUF6771"/>
    <property type="match status" value="1"/>
</dbReference>
<evidence type="ECO:0000313" key="2">
    <source>
        <dbReference type="Proteomes" id="UP001184150"/>
    </source>
</evidence>
<organism evidence="1 2">
    <name type="scientific">Novosphingobium capsulatum</name>
    <dbReference type="NCBI Taxonomy" id="13688"/>
    <lineage>
        <taxon>Bacteria</taxon>
        <taxon>Pseudomonadati</taxon>
        <taxon>Pseudomonadota</taxon>
        <taxon>Alphaproteobacteria</taxon>
        <taxon>Sphingomonadales</taxon>
        <taxon>Sphingomonadaceae</taxon>
        <taxon>Novosphingobium</taxon>
    </lineage>
</organism>